<dbReference type="Proteomes" id="UP000075260">
    <property type="component" value="Unassembled WGS sequence"/>
</dbReference>
<dbReference type="SUPFAM" id="SSF53756">
    <property type="entry name" value="UDP-Glycosyltransferase/glycogen phosphorylase"/>
    <property type="match status" value="1"/>
</dbReference>
<comment type="caution">
    <text evidence="2">The sequence shown here is derived from an EMBL/GenBank/DDBJ whole genome shotgun (WGS) entry which is preliminary data.</text>
</comment>
<sequence>MLIIPLFGDQPINAAQAERGGFAYRLPLAEATPDAIRARLRALLADGALRERAQAAAAEIRQLKSGAVAPRALERLAARSPQRERARRAPPAPQALEQG</sequence>
<name>A0A150QQ50_SORCE</name>
<dbReference type="AlphaFoldDB" id="A0A150QQ50"/>
<gene>
    <name evidence="2" type="ORF">BE15_31940</name>
</gene>
<evidence type="ECO:0000313" key="3">
    <source>
        <dbReference type="Proteomes" id="UP000075260"/>
    </source>
</evidence>
<accession>A0A150QQ50</accession>
<reference evidence="2 3" key="1">
    <citation type="submission" date="2014-02" db="EMBL/GenBank/DDBJ databases">
        <title>The small core and large imbalanced accessory genome model reveals a collaborative survival strategy of Sorangium cellulosum strains in nature.</title>
        <authorList>
            <person name="Han K."/>
            <person name="Peng R."/>
            <person name="Blom J."/>
            <person name="Li Y.-Z."/>
        </authorList>
    </citation>
    <scope>NUCLEOTIDE SEQUENCE [LARGE SCALE GENOMIC DNA]</scope>
    <source>
        <strain evidence="2 3">So0008-312</strain>
    </source>
</reference>
<feature type="region of interest" description="Disordered" evidence="1">
    <location>
        <begin position="76"/>
        <end position="99"/>
    </location>
</feature>
<proteinExistence type="predicted"/>
<dbReference type="EMBL" id="JEMA01000427">
    <property type="protein sequence ID" value="KYF70080.1"/>
    <property type="molecule type" value="Genomic_DNA"/>
</dbReference>
<evidence type="ECO:0000313" key="2">
    <source>
        <dbReference type="EMBL" id="KYF70080.1"/>
    </source>
</evidence>
<evidence type="ECO:0000256" key="1">
    <source>
        <dbReference type="SAM" id="MobiDB-lite"/>
    </source>
</evidence>
<organism evidence="2 3">
    <name type="scientific">Sorangium cellulosum</name>
    <name type="common">Polyangium cellulosum</name>
    <dbReference type="NCBI Taxonomy" id="56"/>
    <lineage>
        <taxon>Bacteria</taxon>
        <taxon>Pseudomonadati</taxon>
        <taxon>Myxococcota</taxon>
        <taxon>Polyangia</taxon>
        <taxon>Polyangiales</taxon>
        <taxon>Polyangiaceae</taxon>
        <taxon>Sorangium</taxon>
    </lineage>
</organism>
<dbReference type="Gene3D" id="3.40.50.2000">
    <property type="entry name" value="Glycogen Phosphorylase B"/>
    <property type="match status" value="1"/>
</dbReference>
<protein>
    <submittedName>
        <fullName evidence="2">Uncharacterized protein</fullName>
    </submittedName>
</protein>